<evidence type="ECO:0000256" key="2">
    <source>
        <dbReference type="SAM" id="MobiDB-lite"/>
    </source>
</evidence>
<evidence type="ECO:0000256" key="1">
    <source>
        <dbReference type="ARBA" id="ARBA00007448"/>
    </source>
</evidence>
<dbReference type="Gene3D" id="3.40.50.300">
    <property type="entry name" value="P-loop containing nucleotide triphosphate hydrolases"/>
    <property type="match status" value="1"/>
</dbReference>
<evidence type="ECO:0000313" key="4">
    <source>
        <dbReference type="EMBL" id="MDP9795428.1"/>
    </source>
</evidence>
<dbReference type="SMART" id="SM00382">
    <property type="entry name" value="AAA"/>
    <property type="match status" value="1"/>
</dbReference>
<dbReference type="RefSeq" id="WP_306831234.1">
    <property type="nucleotide sequence ID" value="NZ_JAUSRA010000001.1"/>
</dbReference>
<dbReference type="InterPro" id="IPR027417">
    <property type="entry name" value="P-loop_NTPase"/>
</dbReference>
<dbReference type="InterPro" id="IPR003959">
    <property type="entry name" value="ATPase_AAA_core"/>
</dbReference>
<dbReference type="SUPFAM" id="SSF52540">
    <property type="entry name" value="P-loop containing nucleoside triphosphate hydrolases"/>
    <property type="match status" value="1"/>
</dbReference>
<keyword evidence="5" id="KW-1185">Reference proteome</keyword>
<name>A0ABT9MVF7_9ACTN</name>
<feature type="domain" description="AAA+ ATPase" evidence="3">
    <location>
        <begin position="222"/>
        <end position="359"/>
    </location>
</feature>
<evidence type="ECO:0000259" key="3">
    <source>
        <dbReference type="SMART" id="SM00382"/>
    </source>
</evidence>
<accession>A0ABT9MVF7</accession>
<sequence>MNTPRQPVDSRDTKTARTGGKAERNGTKAATKAAAKAVEKALEKDTGLVGALPMSGSVDDGDRLVDVVDLLAISAFTTGREPYGRTTHLENVRSDARLSVDGARVLREAVEDTGRGRLLVGDGFTLHVNHWTQSRRATVMVTATSAELAESVVTKVIDGAVEEPEPTPDTVGIGFWHFGPHGPRRVERQIDAAPWDAIRGNYAGGVASALDRVMAQDGESLDGRLLLLHGPPGTGKTTLIRALAQQWKSWCQVDCVLDPERLFADPAYLMNVALGGDDEDGPRWRLLVLEDCDELIGGEAKMSSGQSLSRLLNLTDGLLGQGRNALIAITTNEDLTALHPAVIRPGRCLAQIEVGRLPRDEASAWLGRSEGIGPDGATLAELFALRSGTAPVAVPEPPANTGMYL</sequence>
<evidence type="ECO:0000313" key="5">
    <source>
        <dbReference type="Proteomes" id="UP001240984"/>
    </source>
</evidence>
<dbReference type="Proteomes" id="UP001240984">
    <property type="component" value="Unassembled WGS sequence"/>
</dbReference>
<comment type="similarity">
    <text evidence="1">Belongs to the AAA ATPase family. BCS1 subfamily.</text>
</comment>
<dbReference type="InterPro" id="IPR003593">
    <property type="entry name" value="AAA+_ATPase"/>
</dbReference>
<comment type="caution">
    <text evidence="4">The sequence shown here is derived from an EMBL/GenBank/DDBJ whole genome shotgun (WGS) entry which is preliminary data.</text>
</comment>
<protein>
    <recommendedName>
        <fullName evidence="3">AAA+ ATPase domain-containing protein</fullName>
    </recommendedName>
</protein>
<dbReference type="PANTHER" id="PTHR23070">
    <property type="entry name" value="BCS1 AAA-TYPE ATPASE"/>
    <property type="match status" value="1"/>
</dbReference>
<reference evidence="4 5" key="1">
    <citation type="submission" date="2023-07" db="EMBL/GenBank/DDBJ databases">
        <title>Sequencing the genomes of 1000 actinobacteria strains.</title>
        <authorList>
            <person name="Klenk H.-P."/>
        </authorList>
    </citation>
    <scope>NUCLEOTIDE SEQUENCE [LARGE SCALE GENOMIC DNA]</scope>
    <source>
        <strain evidence="4 5">DSM 44710</strain>
    </source>
</reference>
<feature type="region of interest" description="Disordered" evidence="2">
    <location>
        <begin position="1"/>
        <end position="32"/>
    </location>
</feature>
<gene>
    <name evidence="4" type="ORF">J2S43_003940</name>
</gene>
<dbReference type="InterPro" id="IPR045969">
    <property type="entry name" value="DUF5925"/>
</dbReference>
<dbReference type="EMBL" id="JAUSRA010000001">
    <property type="protein sequence ID" value="MDP9795428.1"/>
    <property type="molecule type" value="Genomic_DNA"/>
</dbReference>
<dbReference type="InterPro" id="IPR050747">
    <property type="entry name" value="Mitochondrial_chaperone_BCS1"/>
</dbReference>
<dbReference type="Pfam" id="PF00004">
    <property type="entry name" value="AAA"/>
    <property type="match status" value="1"/>
</dbReference>
<organism evidence="4 5">
    <name type="scientific">Catenuloplanes nepalensis</name>
    <dbReference type="NCBI Taxonomy" id="587533"/>
    <lineage>
        <taxon>Bacteria</taxon>
        <taxon>Bacillati</taxon>
        <taxon>Actinomycetota</taxon>
        <taxon>Actinomycetes</taxon>
        <taxon>Micromonosporales</taxon>
        <taxon>Micromonosporaceae</taxon>
        <taxon>Catenuloplanes</taxon>
    </lineage>
</organism>
<dbReference type="Pfam" id="PF19347">
    <property type="entry name" value="DUF5925"/>
    <property type="match status" value="1"/>
</dbReference>
<feature type="compositionally biased region" description="Basic and acidic residues" evidence="2">
    <location>
        <begin position="8"/>
        <end position="26"/>
    </location>
</feature>
<proteinExistence type="inferred from homology"/>